<feature type="compositionally biased region" description="Basic residues" evidence="1">
    <location>
        <begin position="92"/>
        <end position="104"/>
    </location>
</feature>
<proteinExistence type="predicted"/>
<dbReference type="AlphaFoldDB" id="A0A2V4TTV5"/>
<dbReference type="OrthoDB" id="9102011at2"/>
<evidence type="ECO:0000313" key="3">
    <source>
        <dbReference type="Proteomes" id="UP000247772"/>
    </source>
</evidence>
<feature type="region of interest" description="Disordered" evidence="1">
    <location>
        <begin position="83"/>
        <end position="164"/>
    </location>
</feature>
<dbReference type="EMBL" id="QJSQ01000029">
    <property type="protein sequence ID" value="PYE16571.1"/>
    <property type="molecule type" value="Genomic_DNA"/>
</dbReference>
<sequence length="164" mass="17817">MSTKGKRTSPEQWAKLDAALHGLHERPPPETSPSLTREISRRADILREALQSGWRVRDLAVFFRESAGIDVSPNTIQKALRRALEDATSDRRRARAKRPRRKTASTHAGVTKTAPTGRIATPQAAPRTQTAIHVAQPDAHAQPSGSAPALGSTLTPGATRRGQR</sequence>
<protein>
    <submittedName>
        <fullName evidence="2">Uncharacterized protein</fullName>
    </submittedName>
</protein>
<reference evidence="2 3" key="1">
    <citation type="submission" date="2018-06" db="EMBL/GenBank/DDBJ databases">
        <title>Genomic Encyclopedia of Type Strains, Phase IV (KMG-V): Genome sequencing to study the core and pangenomes of soil and plant-associated prokaryotes.</title>
        <authorList>
            <person name="Whitman W."/>
        </authorList>
    </citation>
    <scope>NUCLEOTIDE SEQUENCE [LARGE SCALE GENOMIC DNA]</scope>
    <source>
        <strain evidence="2 3">SRCL-318</strain>
    </source>
</reference>
<evidence type="ECO:0000256" key="1">
    <source>
        <dbReference type="SAM" id="MobiDB-lite"/>
    </source>
</evidence>
<accession>A0A2V4TTV5</accession>
<dbReference type="Proteomes" id="UP000247772">
    <property type="component" value="Unassembled WGS sequence"/>
</dbReference>
<evidence type="ECO:0000313" key="2">
    <source>
        <dbReference type="EMBL" id="PYE16571.1"/>
    </source>
</evidence>
<dbReference type="RefSeq" id="WP_110856984.1">
    <property type="nucleotide sequence ID" value="NZ_QJSQ01000029.1"/>
</dbReference>
<feature type="compositionally biased region" description="Low complexity" evidence="1">
    <location>
        <begin position="120"/>
        <end position="131"/>
    </location>
</feature>
<organism evidence="2 3">
    <name type="scientific">Paraburkholderia silvatlantica</name>
    <dbReference type="NCBI Taxonomy" id="321895"/>
    <lineage>
        <taxon>Bacteria</taxon>
        <taxon>Pseudomonadati</taxon>
        <taxon>Pseudomonadota</taxon>
        <taxon>Betaproteobacteria</taxon>
        <taxon>Burkholderiales</taxon>
        <taxon>Burkholderiaceae</taxon>
        <taxon>Paraburkholderia</taxon>
    </lineage>
</organism>
<name>A0A2V4TTV5_9BURK</name>
<gene>
    <name evidence="2" type="ORF">C7410_12912</name>
</gene>
<comment type="caution">
    <text evidence="2">The sequence shown here is derived from an EMBL/GenBank/DDBJ whole genome shotgun (WGS) entry which is preliminary data.</text>
</comment>
<feature type="region of interest" description="Disordered" evidence="1">
    <location>
        <begin position="1"/>
        <end position="37"/>
    </location>
</feature>